<dbReference type="AlphaFoldDB" id="A0A0B2X3J2"/>
<dbReference type="RefSeq" id="XP_040681060.1">
    <property type="nucleotide sequence ID" value="XM_040820717.1"/>
</dbReference>
<feature type="compositionally biased region" description="Acidic residues" evidence="1">
    <location>
        <begin position="110"/>
        <end position="126"/>
    </location>
</feature>
<accession>A0A0B2X3J2</accession>
<dbReference type="HOGENOM" id="CLU_1098703_0_0_1"/>
<evidence type="ECO:0000313" key="3">
    <source>
        <dbReference type="Proteomes" id="UP000030816"/>
    </source>
</evidence>
<dbReference type="STRING" id="1081103.A0A0B2X3J2"/>
<dbReference type="Proteomes" id="UP000030816">
    <property type="component" value="Unassembled WGS sequence"/>
</dbReference>
<feature type="region of interest" description="Disordered" evidence="1">
    <location>
        <begin position="103"/>
        <end position="130"/>
    </location>
</feature>
<comment type="caution">
    <text evidence="2">The sequence shown here is derived from an EMBL/GenBank/DDBJ whole genome shotgun (WGS) entry which is preliminary data.</text>
</comment>
<proteinExistence type="predicted"/>
<dbReference type="OrthoDB" id="539213at2759"/>
<evidence type="ECO:0000256" key="1">
    <source>
        <dbReference type="SAM" id="MobiDB-lite"/>
    </source>
</evidence>
<protein>
    <submittedName>
        <fullName evidence="2">Ankyrin repeat protein</fullName>
    </submittedName>
</protein>
<gene>
    <name evidence="2" type="ORF">MAM_01918</name>
</gene>
<reference evidence="2 3" key="1">
    <citation type="journal article" date="2014" name="Proc. Natl. Acad. Sci. U.S.A.">
        <title>Trajectory and genomic determinants of fungal-pathogen speciation and host adaptation.</title>
        <authorList>
            <person name="Hu X."/>
            <person name="Xiao G."/>
            <person name="Zheng P."/>
            <person name="Shang Y."/>
            <person name="Su Y."/>
            <person name="Zhang X."/>
            <person name="Liu X."/>
            <person name="Zhan S."/>
            <person name="St Leger R.J."/>
            <person name="Wang C."/>
        </authorList>
    </citation>
    <scope>NUCLEOTIDE SEQUENCE [LARGE SCALE GENOMIC DNA]</scope>
    <source>
        <strain evidence="2 3">ARSEF 1941</strain>
    </source>
</reference>
<sequence>MFGGYSWIPETASSSHGAVHDGDLDLFLKLRNAGAVPEIGFGYLAESCQVWEYRRSKEAIGKWSQPSTLRPLLFCSGHCDVAKAIVEVVKARWSRENNDEVRYRIKQDQQGDEDGYYSDGETEGSEGEPQLESWVVGKDFTIEDVGHISMQVKSHVTPVRHLCDNVSTFGVKEGKASKTGWRYRTLFRHVVELKCHQIEITGERKDACHGGKRNVKSDFATRELAALPEEEKEEEADEKDEDTDGEQWSDTGR</sequence>
<organism evidence="2 3">
    <name type="scientific">Metarhizium album (strain ARSEF 1941)</name>
    <dbReference type="NCBI Taxonomy" id="1081103"/>
    <lineage>
        <taxon>Eukaryota</taxon>
        <taxon>Fungi</taxon>
        <taxon>Dikarya</taxon>
        <taxon>Ascomycota</taxon>
        <taxon>Pezizomycotina</taxon>
        <taxon>Sordariomycetes</taxon>
        <taxon>Hypocreomycetidae</taxon>
        <taxon>Hypocreales</taxon>
        <taxon>Clavicipitaceae</taxon>
        <taxon>Metarhizium</taxon>
    </lineage>
</organism>
<keyword evidence="3" id="KW-1185">Reference proteome</keyword>
<feature type="compositionally biased region" description="Acidic residues" evidence="1">
    <location>
        <begin position="228"/>
        <end position="247"/>
    </location>
</feature>
<name>A0A0B2X3J2_METAS</name>
<evidence type="ECO:0000313" key="2">
    <source>
        <dbReference type="EMBL" id="KHN99994.1"/>
    </source>
</evidence>
<dbReference type="GeneID" id="63736373"/>
<feature type="region of interest" description="Disordered" evidence="1">
    <location>
        <begin position="219"/>
        <end position="253"/>
    </location>
</feature>
<dbReference type="EMBL" id="AZHE01000003">
    <property type="protein sequence ID" value="KHN99994.1"/>
    <property type="molecule type" value="Genomic_DNA"/>
</dbReference>